<dbReference type="EMBL" id="CYKH01001702">
    <property type="protein sequence ID" value="CUG89047.1"/>
    <property type="molecule type" value="Genomic_DNA"/>
</dbReference>
<evidence type="ECO:0000313" key="3">
    <source>
        <dbReference type="Proteomes" id="UP000051952"/>
    </source>
</evidence>
<dbReference type="VEuPathDB" id="TriTrypDB:BSAL_19020"/>
<feature type="compositionally biased region" description="Low complexity" evidence="1">
    <location>
        <begin position="251"/>
        <end position="277"/>
    </location>
</feature>
<feature type="non-terminal residue" evidence="2">
    <location>
        <position position="277"/>
    </location>
</feature>
<dbReference type="Proteomes" id="UP000051952">
    <property type="component" value="Unassembled WGS sequence"/>
</dbReference>
<protein>
    <submittedName>
        <fullName evidence="2">Uncharacterized protein</fullName>
    </submittedName>
</protein>
<gene>
    <name evidence="2" type="ORF">BSAL_19020</name>
</gene>
<sequence>MTSTSQLEHAEMFSAVVRRLQREASHLSSQWLEPWLAIQAASEVVRGEGDGPKNNNRVVASPSSSSSSAAKASSQPHHVDHDGDDEANSSLTPQRAALAIIHHIATLKAAAMGAPQPTSSSTSTAADDDARRLFQQTVSSTKEFEFRIEHLVPLPFTPISLLLLNALDDLEAREQAMRGLLELCDTTYIPELHKGKESAAMRQQVALYKKLKIELKRVFFTLSVEIIPWLREFVGWYDLPGRRGPTVAKPKVSPSSKGSNNNNNNNSANKTYSSLTS</sequence>
<name>A0A0S4JG06_BODSA</name>
<dbReference type="AlphaFoldDB" id="A0A0S4JG06"/>
<evidence type="ECO:0000256" key="1">
    <source>
        <dbReference type="SAM" id="MobiDB-lite"/>
    </source>
</evidence>
<evidence type="ECO:0000313" key="2">
    <source>
        <dbReference type="EMBL" id="CUG89047.1"/>
    </source>
</evidence>
<feature type="region of interest" description="Disordered" evidence="1">
    <location>
        <begin position="47"/>
        <end position="89"/>
    </location>
</feature>
<proteinExistence type="predicted"/>
<keyword evidence="3" id="KW-1185">Reference proteome</keyword>
<feature type="compositionally biased region" description="Low complexity" evidence="1">
    <location>
        <begin position="60"/>
        <end position="74"/>
    </location>
</feature>
<reference evidence="3" key="1">
    <citation type="submission" date="2015-09" db="EMBL/GenBank/DDBJ databases">
        <authorList>
            <consortium name="Pathogen Informatics"/>
        </authorList>
    </citation>
    <scope>NUCLEOTIDE SEQUENCE [LARGE SCALE GENOMIC DNA]</scope>
    <source>
        <strain evidence="3">Lake Konstanz</strain>
    </source>
</reference>
<feature type="region of interest" description="Disordered" evidence="1">
    <location>
        <begin position="247"/>
        <end position="277"/>
    </location>
</feature>
<accession>A0A0S4JG06</accession>
<organism evidence="2 3">
    <name type="scientific">Bodo saltans</name>
    <name type="common">Flagellated protozoan</name>
    <dbReference type="NCBI Taxonomy" id="75058"/>
    <lineage>
        <taxon>Eukaryota</taxon>
        <taxon>Discoba</taxon>
        <taxon>Euglenozoa</taxon>
        <taxon>Kinetoplastea</taxon>
        <taxon>Metakinetoplastina</taxon>
        <taxon>Eubodonida</taxon>
        <taxon>Bodonidae</taxon>
        <taxon>Bodo</taxon>
    </lineage>
</organism>